<gene>
    <name evidence="2" type="ORF">WDV06_27490</name>
</gene>
<reference evidence="2 3" key="1">
    <citation type="submission" date="2024-03" db="EMBL/GenBank/DDBJ databases">
        <title>Whole genome sequencing of Streptomyces racemochromogenes, to identify antimicrobial biosynthetic gene clusters.</title>
        <authorList>
            <person name="Suryawanshi P."/>
            <person name="Krishnaraj P.U."/>
            <person name="Arun Y.P."/>
            <person name="Suryawanshi M.P."/>
            <person name="Rakshit O."/>
        </authorList>
    </citation>
    <scope>NUCLEOTIDE SEQUENCE [LARGE SCALE GENOMIC DNA]</scope>
    <source>
        <strain evidence="2 3">AUDT626</strain>
    </source>
</reference>
<dbReference type="SMART" id="SM00530">
    <property type="entry name" value="HTH_XRE"/>
    <property type="match status" value="1"/>
</dbReference>
<feature type="domain" description="HTH cro/C1-type" evidence="1">
    <location>
        <begin position="22"/>
        <end position="75"/>
    </location>
</feature>
<dbReference type="RefSeq" id="WP_395512487.1">
    <property type="nucleotide sequence ID" value="NZ_JBBDHD010000095.1"/>
</dbReference>
<keyword evidence="3" id="KW-1185">Reference proteome</keyword>
<dbReference type="Pfam" id="PF19054">
    <property type="entry name" value="DUF5753"/>
    <property type="match status" value="1"/>
</dbReference>
<dbReference type="SUPFAM" id="SSF47413">
    <property type="entry name" value="lambda repressor-like DNA-binding domains"/>
    <property type="match status" value="1"/>
</dbReference>
<dbReference type="CDD" id="cd00093">
    <property type="entry name" value="HTH_XRE"/>
    <property type="match status" value="1"/>
</dbReference>
<name>A0ABW7PK51_9ACTN</name>
<dbReference type="InterPro" id="IPR001387">
    <property type="entry name" value="Cro/C1-type_HTH"/>
</dbReference>
<dbReference type="InterPro" id="IPR043917">
    <property type="entry name" value="DUF5753"/>
</dbReference>
<sequence length="278" mass="30645">MAKAANKERAGGATRLVAHLARVLREKANLTQKELGRRLGYSAAAISAVETGAQPASDAMLIGLEAEIGEGLGVFEAAREWVSRDKYPDLFQDFAGIEPTALTISSYQPLVIDGLFQTEEYATALIEGGFPPVSNERVRELVEGRMARKVLFDRDPVPLIELIVAEDVLRRQVGSEQTMRDQLRCLLFHAERRSVTIQVLPLKPAPRTDSAGLYGPLKLVETVAHKRLVYLEVQDESLLISDPGKVSMYFQRHARIRAQALSPDESLSLIQELAGVSQ</sequence>
<evidence type="ECO:0000313" key="3">
    <source>
        <dbReference type="Proteomes" id="UP001610631"/>
    </source>
</evidence>
<accession>A0ABW7PK51</accession>
<dbReference type="EMBL" id="JBBDHD010000095">
    <property type="protein sequence ID" value="MFH7598809.1"/>
    <property type="molecule type" value="Genomic_DNA"/>
</dbReference>
<protein>
    <submittedName>
        <fullName evidence="2">Helix-turn-helix transcriptional regulator</fullName>
    </submittedName>
</protein>
<proteinExistence type="predicted"/>
<evidence type="ECO:0000259" key="1">
    <source>
        <dbReference type="PROSITE" id="PS50943"/>
    </source>
</evidence>
<comment type="caution">
    <text evidence="2">The sequence shown here is derived from an EMBL/GenBank/DDBJ whole genome shotgun (WGS) entry which is preliminary data.</text>
</comment>
<organism evidence="2 3">
    <name type="scientific">Streptomyces racemochromogenes</name>
    <dbReference type="NCBI Taxonomy" id="67353"/>
    <lineage>
        <taxon>Bacteria</taxon>
        <taxon>Bacillati</taxon>
        <taxon>Actinomycetota</taxon>
        <taxon>Actinomycetes</taxon>
        <taxon>Kitasatosporales</taxon>
        <taxon>Streptomycetaceae</taxon>
        <taxon>Streptomyces</taxon>
    </lineage>
</organism>
<dbReference type="InterPro" id="IPR010982">
    <property type="entry name" value="Lambda_DNA-bd_dom_sf"/>
</dbReference>
<evidence type="ECO:0000313" key="2">
    <source>
        <dbReference type="EMBL" id="MFH7598809.1"/>
    </source>
</evidence>
<dbReference type="Proteomes" id="UP001610631">
    <property type="component" value="Unassembled WGS sequence"/>
</dbReference>
<dbReference type="PROSITE" id="PS50943">
    <property type="entry name" value="HTH_CROC1"/>
    <property type="match status" value="1"/>
</dbReference>
<dbReference type="Pfam" id="PF13560">
    <property type="entry name" value="HTH_31"/>
    <property type="match status" value="1"/>
</dbReference>
<dbReference type="Gene3D" id="1.10.260.40">
    <property type="entry name" value="lambda repressor-like DNA-binding domains"/>
    <property type="match status" value="1"/>
</dbReference>